<dbReference type="EMBL" id="VCPD01000001">
    <property type="protein sequence ID" value="TMV09961.1"/>
    <property type="molecule type" value="Genomic_DNA"/>
</dbReference>
<evidence type="ECO:0000256" key="6">
    <source>
        <dbReference type="ARBA" id="ARBA00022679"/>
    </source>
</evidence>
<dbReference type="Pfam" id="PF02811">
    <property type="entry name" value="PHP"/>
    <property type="match status" value="1"/>
</dbReference>
<evidence type="ECO:0000256" key="11">
    <source>
        <dbReference type="ARBA" id="ARBA00026073"/>
    </source>
</evidence>
<evidence type="ECO:0000259" key="13">
    <source>
        <dbReference type="SMART" id="SM00481"/>
    </source>
</evidence>
<dbReference type="PANTHER" id="PTHR32294">
    <property type="entry name" value="DNA POLYMERASE III SUBUNIT ALPHA"/>
    <property type="match status" value="1"/>
</dbReference>
<dbReference type="EC" id="2.7.7.7" evidence="3"/>
<evidence type="ECO:0000256" key="9">
    <source>
        <dbReference type="ARBA" id="ARBA00022932"/>
    </source>
</evidence>
<keyword evidence="6 14" id="KW-0808">Transferase</keyword>
<comment type="similarity">
    <text evidence="2">Belongs to the DNA polymerase type-C family. DnaE subfamily.</text>
</comment>
<keyword evidence="5" id="KW-0963">Cytoplasm</keyword>
<keyword evidence="15" id="KW-1185">Reference proteome</keyword>
<dbReference type="CDD" id="cd04485">
    <property type="entry name" value="DnaE_OBF"/>
    <property type="match status" value="1"/>
</dbReference>
<comment type="caution">
    <text evidence="14">The sequence shown here is derived from an EMBL/GenBank/DDBJ whole genome shotgun (WGS) entry which is preliminary data.</text>
</comment>
<reference evidence="14 15" key="1">
    <citation type="submission" date="2019-05" db="EMBL/GenBank/DDBJ databases">
        <title>Ruegeria sp. nov., isolated from tidal flat.</title>
        <authorList>
            <person name="Kim W."/>
        </authorList>
    </citation>
    <scope>NUCLEOTIDE SEQUENCE [LARGE SCALE GENOMIC DNA]</scope>
    <source>
        <strain evidence="14 15">CAU 1488</strain>
    </source>
</reference>
<accession>A0ABY2X3K2</accession>
<dbReference type="NCBIfam" id="NF004226">
    <property type="entry name" value="PRK05673.1"/>
    <property type="match status" value="1"/>
</dbReference>
<dbReference type="SUPFAM" id="SSF89550">
    <property type="entry name" value="PHP domain-like"/>
    <property type="match status" value="1"/>
</dbReference>
<dbReference type="InterPro" id="IPR011708">
    <property type="entry name" value="DNA_pol3_alpha_NTPase_dom"/>
</dbReference>
<evidence type="ECO:0000256" key="2">
    <source>
        <dbReference type="ARBA" id="ARBA00009496"/>
    </source>
</evidence>
<proteinExistence type="inferred from homology"/>
<evidence type="ECO:0000256" key="3">
    <source>
        <dbReference type="ARBA" id="ARBA00012417"/>
    </source>
</evidence>
<dbReference type="Pfam" id="PF17657">
    <property type="entry name" value="DNA_pol3_finger"/>
    <property type="match status" value="1"/>
</dbReference>
<dbReference type="GO" id="GO:0003887">
    <property type="term" value="F:DNA-directed DNA polymerase activity"/>
    <property type="evidence" value="ECO:0007669"/>
    <property type="project" value="UniProtKB-EC"/>
</dbReference>
<comment type="subcellular location">
    <subcellularLocation>
        <location evidence="1">Cytoplasm</location>
    </subcellularLocation>
</comment>
<sequence>MSTEPRFIHLRVHTEYSLLEGAIRLKKLPGLCEKLDMPAVAVTDTNNMFAALEFSVTASGAGIQPIIGCQVDLAYLEAQPGEKPKPPAPVVLLAQSETGYENLMKLNTCLYVDKGGQLPQVTLEELEQHSAGLICLTGGPDGPVGRLLQQGQRPAAEALVDRLAATYPDRLYVELQRHPGEDGQPDAERLTERGHVEMAYARNLPLVATNDVYFPTPDMYEAHDALICIAEGAYVDQQEGRRRLTAQHYFKSPQEMATLFADLPEAIANTVEIARRCAFMASKRDPILPKFADDEVEELRRQANEGLQQRLSVIPHAVSPEEYQKRLDFELGIIEGMGFPGYFLIVADFIKWAKDNDIPVGPGRGSGAGSLVAYALTITDLDPLRYSLLFERFLNPERVSMPDFDIDFCMDRREEVIRYVQEKYGRDKVGQIITFGALLSKAAVRDIGRVLQMPYGQVDRLSKMIPVEGVKPVSIEKALKDEPRLREEARNEEVVDRLLTYGQQVEGLLRNASTHAAGVVIGDRPLDRLVPLYQDPRSDMPATQFNMKWVEQAGLVKFDFLGLKTLTVIQNAVDLIRKTGRDLHVAADGTQLYDPPEGAVNEINAIPLDDAATYKLYSAAKTVAVFQVESSGMMDALKRMKPTCIEDIVALVALYRPGPMENIPTYCEVKNGLREITSVHPLIDDILAETQGIIVYQEQVMQIAQVMAGYSLGGADLLRRAMGKKIAEEMAKERPKFEKGAMENGVDKKKASEVFDLLEKFANYGFNKSHAAAYAVVSYQTGWLKANHPVEFMAGVMNCDIHLTDKLAIYFEEVRKGLGLPYVPPCVNRSQSTFDVVNGELVYALGALKNVGVEAMNLVVAGRRSGASANEGADRPFVNLFDFARRVDLKKVGKRPLEMMARAGTFDQLDPNRRRVFDSLEQLVQYSAAIHDQKNSSQVSLFGEAGDDLPEPRLAPTPDWLPAERLSEEFKAIGFYLSGHPLDDYMPALKRKQVMTLDEVTERARSGPLIAKMAGVVSGRQERKSARGNRFAFAQLSDPTGAYEVTLFSETLEKSREFLETGAQVVLTAEATMEADQLKLLGRSVGPIDAAVADAGATGLRVFVDAAGAVSTVAKVLEDAATAARGSAKGPIQLCLLDPGLPGDVEMDLGQDFPINPQIKGAIKSLEGVLDVEEI</sequence>
<evidence type="ECO:0000256" key="1">
    <source>
        <dbReference type="ARBA" id="ARBA00004496"/>
    </source>
</evidence>
<evidence type="ECO:0000256" key="10">
    <source>
        <dbReference type="ARBA" id="ARBA00025611"/>
    </source>
</evidence>
<dbReference type="NCBIfam" id="TIGR00594">
    <property type="entry name" value="polc"/>
    <property type="match status" value="1"/>
</dbReference>
<keyword evidence="7 14" id="KW-0548">Nucleotidyltransferase</keyword>
<dbReference type="Pfam" id="PF14579">
    <property type="entry name" value="HHH_6"/>
    <property type="match status" value="1"/>
</dbReference>
<feature type="domain" description="Polymerase/histidinol phosphatase N-terminal" evidence="13">
    <location>
        <begin position="8"/>
        <end position="75"/>
    </location>
</feature>
<dbReference type="PANTHER" id="PTHR32294:SF0">
    <property type="entry name" value="DNA POLYMERASE III SUBUNIT ALPHA"/>
    <property type="match status" value="1"/>
</dbReference>
<protein>
    <recommendedName>
        <fullName evidence="4">DNA polymerase III subunit alpha</fullName>
        <ecNumber evidence="3">2.7.7.7</ecNumber>
    </recommendedName>
</protein>
<dbReference type="InterPro" id="IPR049821">
    <property type="entry name" value="PolIIIA_DnaE1_PHP"/>
</dbReference>
<dbReference type="InterPro" id="IPR040982">
    <property type="entry name" value="DNA_pol3_finger"/>
</dbReference>
<dbReference type="Gene3D" id="1.10.150.870">
    <property type="match status" value="1"/>
</dbReference>
<dbReference type="RefSeq" id="WP_138840020.1">
    <property type="nucleotide sequence ID" value="NZ_VCPD01000001.1"/>
</dbReference>
<keyword evidence="8" id="KW-0235">DNA replication</keyword>
<organism evidence="14 15">
    <name type="scientific">Ruegeria sediminis</name>
    <dbReference type="NCBI Taxonomy" id="2583820"/>
    <lineage>
        <taxon>Bacteria</taxon>
        <taxon>Pseudomonadati</taxon>
        <taxon>Pseudomonadota</taxon>
        <taxon>Alphaproteobacteria</taxon>
        <taxon>Rhodobacterales</taxon>
        <taxon>Roseobacteraceae</taxon>
        <taxon>Ruegeria</taxon>
    </lineage>
</organism>
<name>A0ABY2X3K2_9RHOB</name>
<evidence type="ECO:0000256" key="8">
    <source>
        <dbReference type="ARBA" id="ARBA00022705"/>
    </source>
</evidence>
<evidence type="ECO:0000313" key="14">
    <source>
        <dbReference type="EMBL" id="TMV09961.1"/>
    </source>
</evidence>
<dbReference type="Gene3D" id="1.10.10.1600">
    <property type="entry name" value="Bacterial DNA polymerase III alpha subunit, thumb domain"/>
    <property type="match status" value="1"/>
</dbReference>
<dbReference type="Pfam" id="PF07733">
    <property type="entry name" value="DNA_pol3_alpha"/>
    <property type="match status" value="1"/>
</dbReference>
<comment type="function">
    <text evidence="10">DNA polymerase III is a complex, multichain enzyme responsible for most of the replicative synthesis in bacteria. This DNA polymerase also exhibits 3' to 5' exonuclease activity. The alpha chain is the DNA polymerase.</text>
</comment>
<dbReference type="InterPro" id="IPR016195">
    <property type="entry name" value="Pol/histidinol_Pase-like"/>
</dbReference>
<dbReference type="SMART" id="SM00481">
    <property type="entry name" value="POLIIIAc"/>
    <property type="match status" value="1"/>
</dbReference>
<comment type="catalytic activity">
    <reaction evidence="12">
        <text>DNA(n) + a 2'-deoxyribonucleoside 5'-triphosphate = DNA(n+1) + diphosphate</text>
        <dbReference type="Rhea" id="RHEA:22508"/>
        <dbReference type="Rhea" id="RHEA-COMP:17339"/>
        <dbReference type="Rhea" id="RHEA-COMP:17340"/>
        <dbReference type="ChEBI" id="CHEBI:33019"/>
        <dbReference type="ChEBI" id="CHEBI:61560"/>
        <dbReference type="ChEBI" id="CHEBI:173112"/>
        <dbReference type="EC" id="2.7.7.7"/>
    </reaction>
</comment>
<keyword evidence="9" id="KW-0239">DNA-directed DNA polymerase</keyword>
<dbReference type="InterPro" id="IPR004805">
    <property type="entry name" value="DnaE2/DnaE/PolC"/>
</dbReference>
<evidence type="ECO:0000313" key="15">
    <source>
        <dbReference type="Proteomes" id="UP001193035"/>
    </source>
</evidence>
<evidence type="ECO:0000256" key="4">
    <source>
        <dbReference type="ARBA" id="ARBA00019114"/>
    </source>
</evidence>
<evidence type="ECO:0000256" key="5">
    <source>
        <dbReference type="ARBA" id="ARBA00022490"/>
    </source>
</evidence>
<dbReference type="CDD" id="cd07433">
    <property type="entry name" value="PHP_PolIIIA_DnaE1"/>
    <property type="match status" value="1"/>
</dbReference>
<dbReference type="Gene3D" id="3.20.20.140">
    <property type="entry name" value="Metal-dependent hydrolases"/>
    <property type="match status" value="1"/>
</dbReference>
<comment type="subunit">
    <text evidence="11">DNA polymerase III contains a core (composed of alpha, epsilon and theta chains) that associates with a tau subunit. This core dimerizes to form the POLIII' complex. PolIII' associates with the gamma complex (composed of gamma, delta, delta', psi and chi chains) and with the beta chain to form the complete DNA polymerase III complex.</text>
</comment>
<dbReference type="InterPro" id="IPR029460">
    <property type="entry name" value="DNAPol_HHH"/>
</dbReference>
<gene>
    <name evidence="14" type="primary">dnaE</name>
    <name evidence="14" type="ORF">FGK63_02505</name>
</gene>
<dbReference type="Proteomes" id="UP001193035">
    <property type="component" value="Unassembled WGS sequence"/>
</dbReference>
<evidence type="ECO:0000256" key="12">
    <source>
        <dbReference type="ARBA" id="ARBA00049244"/>
    </source>
</evidence>
<dbReference type="InterPro" id="IPR003141">
    <property type="entry name" value="Pol/His_phosphatase_N"/>
</dbReference>
<evidence type="ECO:0000256" key="7">
    <source>
        <dbReference type="ARBA" id="ARBA00022695"/>
    </source>
</evidence>
<dbReference type="InterPro" id="IPR004013">
    <property type="entry name" value="PHP_dom"/>
</dbReference>
<dbReference type="InterPro" id="IPR041931">
    <property type="entry name" value="DNA_pol3_alpha_thumb_dom"/>
</dbReference>